<name>A0A4V4JLN9_AURPU</name>
<comment type="caution">
    <text evidence="1">The sequence shown here is derived from an EMBL/GenBank/DDBJ whole genome shotgun (WGS) entry which is preliminary data.</text>
</comment>
<dbReference type="AlphaFoldDB" id="A0A4V4JLN9"/>
<sequence>MKRLWLRRKNQESHSAFAFPFFVAFLIRVSILTLHFLSPSSFSIAEILPFRLRPKPMNIYPSLETNPNMLLFAQRAKVF</sequence>
<evidence type="ECO:0000313" key="1">
    <source>
        <dbReference type="EMBL" id="THW31813.1"/>
    </source>
</evidence>
<dbReference type="Proteomes" id="UP000310687">
    <property type="component" value="Unassembled WGS sequence"/>
</dbReference>
<gene>
    <name evidence="1" type="ORF">D6D22_09954</name>
</gene>
<organism evidence="1 2">
    <name type="scientific">Aureobasidium pullulans</name>
    <name type="common">Black yeast</name>
    <name type="synonym">Pullularia pullulans</name>
    <dbReference type="NCBI Taxonomy" id="5580"/>
    <lineage>
        <taxon>Eukaryota</taxon>
        <taxon>Fungi</taxon>
        <taxon>Dikarya</taxon>
        <taxon>Ascomycota</taxon>
        <taxon>Pezizomycotina</taxon>
        <taxon>Dothideomycetes</taxon>
        <taxon>Dothideomycetidae</taxon>
        <taxon>Dothideales</taxon>
        <taxon>Saccotheciaceae</taxon>
        <taxon>Aureobasidium</taxon>
    </lineage>
</organism>
<reference evidence="1 2" key="1">
    <citation type="submission" date="2018-10" db="EMBL/GenBank/DDBJ databases">
        <title>Fifty Aureobasidium pullulans genomes reveal a recombining polyextremotolerant generalist.</title>
        <authorList>
            <person name="Gostincar C."/>
            <person name="Turk M."/>
            <person name="Zajc J."/>
            <person name="Gunde-Cimerman N."/>
        </authorList>
    </citation>
    <scope>NUCLEOTIDE SEQUENCE [LARGE SCALE GENOMIC DNA]</scope>
    <source>
        <strain evidence="1 2">EXF-11013</strain>
    </source>
</reference>
<protein>
    <submittedName>
        <fullName evidence="1">Uncharacterized protein</fullName>
    </submittedName>
</protein>
<evidence type="ECO:0000313" key="2">
    <source>
        <dbReference type="Proteomes" id="UP000310687"/>
    </source>
</evidence>
<proteinExistence type="predicted"/>
<dbReference type="EMBL" id="QZAL01000275">
    <property type="protein sequence ID" value="THW31813.1"/>
    <property type="molecule type" value="Genomic_DNA"/>
</dbReference>
<accession>A0A4V4JLN9</accession>